<dbReference type="Gene3D" id="3.40.630.30">
    <property type="match status" value="1"/>
</dbReference>
<sequence>MVTDDYSIQPLTAQTWGAFAALVERHNGIFGGCWCTYFHDCADRGPGYEGSRAFKEQLVTEGQAHAALVIMDDEAIAWAEYGTPDELPNIHHRKQYVAEADVTPDYRITCIFVDKRYRRQGYARAALAGALDQIAARGGGVVEGYPHEVGEKRMNNSFVYNGTRTMYEQAGFEFIRTKGLKNTVMRRTIQPA</sequence>
<reference evidence="2 3" key="1">
    <citation type="submission" date="2019-03" db="EMBL/GenBank/DDBJ databases">
        <title>Genomic features of bacteria from cold environments.</title>
        <authorList>
            <person name="Shen L."/>
        </authorList>
    </citation>
    <scope>NUCLEOTIDE SEQUENCE [LARGE SCALE GENOMIC DNA]</scope>
    <source>
        <strain evidence="3">T3246-1</strain>
    </source>
</reference>
<proteinExistence type="predicted"/>
<feature type="domain" description="N-acetyltransferase" evidence="1">
    <location>
        <begin position="6"/>
        <end position="190"/>
    </location>
</feature>
<dbReference type="InterPro" id="IPR016181">
    <property type="entry name" value="Acyl_CoA_acyltransferase"/>
</dbReference>
<protein>
    <submittedName>
        <fullName evidence="2">N-acetyltransferase</fullName>
    </submittedName>
</protein>
<gene>
    <name evidence="2" type="ORF">EXU48_10620</name>
</gene>
<name>A0ABY2E2R1_9MICO</name>
<keyword evidence="3" id="KW-1185">Reference proteome</keyword>
<dbReference type="Proteomes" id="UP000504882">
    <property type="component" value="Unassembled WGS sequence"/>
</dbReference>
<evidence type="ECO:0000313" key="2">
    <source>
        <dbReference type="EMBL" id="TDE93914.1"/>
    </source>
</evidence>
<organism evidence="2 3">
    <name type="scientific">Occultella glacieicola</name>
    <dbReference type="NCBI Taxonomy" id="2518684"/>
    <lineage>
        <taxon>Bacteria</taxon>
        <taxon>Bacillati</taxon>
        <taxon>Actinomycetota</taxon>
        <taxon>Actinomycetes</taxon>
        <taxon>Micrococcales</taxon>
        <taxon>Ruaniaceae</taxon>
        <taxon>Occultella</taxon>
    </lineage>
</organism>
<evidence type="ECO:0000313" key="3">
    <source>
        <dbReference type="Proteomes" id="UP000504882"/>
    </source>
</evidence>
<dbReference type="EMBL" id="SMNA01000005">
    <property type="protein sequence ID" value="TDE93914.1"/>
    <property type="molecule type" value="Genomic_DNA"/>
</dbReference>
<accession>A0ABY2E2R1</accession>
<dbReference type="RefSeq" id="WP_133107640.1">
    <property type="nucleotide sequence ID" value="NZ_SMNA01000005.1"/>
</dbReference>
<dbReference type="PROSITE" id="PS51186">
    <property type="entry name" value="GNAT"/>
    <property type="match status" value="1"/>
</dbReference>
<evidence type="ECO:0000259" key="1">
    <source>
        <dbReference type="PROSITE" id="PS51186"/>
    </source>
</evidence>
<dbReference type="InterPro" id="IPR000182">
    <property type="entry name" value="GNAT_dom"/>
</dbReference>
<comment type="caution">
    <text evidence="2">The sequence shown here is derived from an EMBL/GenBank/DDBJ whole genome shotgun (WGS) entry which is preliminary data.</text>
</comment>
<dbReference type="Pfam" id="PF00583">
    <property type="entry name" value="Acetyltransf_1"/>
    <property type="match status" value="1"/>
</dbReference>
<dbReference type="CDD" id="cd04301">
    <property type="entry name" value="NAT_SF"/>
    <property type="match status" value="1"/>
</dbReference>
<dbReference type="SUPFAM" id="SSF55729">
    <property type="entry name" value="Acyl-CoA N-acyltransferases (Nat)"/>
    <property type="match status" value="1"/>
</dbReference>